<comment type="caution">
    <text evidence="2">The sequence shown here is derived from an EMBL/GenBank/DDBJ whole genome shotgun (WGS) entry which is preliminary data.</text>
</comment>
<proteinExistence type="predicted"/>
<dbReference type="AlphaFoldDB" id="A0A7C9GNV9"/>
<feature type="compositionally biased region" description="Pro residues" evidence="1">
    <location>
        <begin position="40"/>
        <end position="62"/>
    </location>
</feature>
<dbReference type="Proteomes" id="UP000481327">
    <property type="component" value="Unassembled WGS sequence"/>
</dbReference>
<feature type="compositionally biased region" description="Low complexity" evidence="1">
    <location>
        <begin position="20"/>
        <end position="39"/>
    </location>
</feature>
<gene>
    <name evidence="2" type="ORF">F3168_07155</name>
</gene>
<name>A0A7C9GNV9_9SPHN</name>
<protein>
    <recommendedName>
        <fullName evidence="4">Lysozyme inhibitor LprI N-terminal domain-containing protein</fullName>
    </recommendedName>
</protein>
<accession>A0A7C9GNV9</accession>
<evidence type="ECO:0008006" key="4">
    <source>
        <dbReference type="Google" id="ProtNLM"/>
    </source>
</evidence>
<feature type="region of interest" description="Disordered" evidence="1">
    <location>
        <begin position="1"/>
        <end position="74"/>
    </location>
</feature>
<evidence type="ECO:0000313" key="2">
    <source>
        <dbReference type="EMBL" id="MQT17035.1"/>
    </source>
</evidence>
<evidence type="ECO:0000256" key="1">
    <source>
        <dbReference type="SAM" id="MobiDB-lite"/>
    </source>
</evidence>
<sequence>MSDDEAWRYRKAQQLGLTDTRPVTPATPAGPAADVRGPAPVTPPVPRPSPVARPPAAPPIRPQPAAASPMTTGSGRLTRIGGAAAALVLAATAGWGLHSAIGPRLAPADLPMPVQAPVPAPAPAPTTAPEVAAPAVPAAEIALPAAVIEPRPQVIARAPEPAAAEPPAPARPRPVKAAPITGPSFNCRYASTDAQQMICASPTLARLDGAVAAAYRVAVERGGAAAERRLDREQAAFLNARGACRTPACITRLATRRLKRLERY</sequence>
<dbReference type="RefSeq" id="WP_152577461.1">
    <property type="nucleotide sequence ID" value="NZ_JAATJI010000001.1"/>
</dbReference>
<reference evidence="2 3" key="1">
    <citation type="submission" date="2019-09" db="EMBL/GenBank/DDBJ databases">
        <title>Polymorphobacter sp. isolated from a lake in China.</title>
        <authorList>
            <person name="Liu Z."/>
        </authorList>
    </citation>
    <scope>NUCLEOTIDE SEQUENCE [LARGE SCALE GENOMIC DNA]</scope>
    <source>
        <strain evidence="2 3">D40P</strain>
    </source>
</reference>
<evidence type="ECO:0000313" key="3">
    <source>
        <dbReference type="Proteomes" id="UP000481327"/>
    </source>
</evidence>
<organism evidence="2 3">
    <name type="scientific">Sandarakinorhabdus fusca</name>
    <dbReference type="NCBI Taxonomy" id="1439888"/>
    <lineage>
        <taxon>Bacteria</taxon>
        <taxon>Pseudomonadati</taxon>
        <taxon>Pseudomonadota</taxon>
        <taxon>Alphaproteobacteria</taxon>
        <taxon>Sphingomonadales</taxon>
        <taxon>Sphingosinicellaceae</taxon>
        <taxon>Sandarakinorhabdus</taxon>
    </lineage>
</organism>
<keyword evidence="3" id="KW-1185">Reference proteome</keyword>
<dbReference type="EMBL" id="WIOL01000002">
    <property type="protein sequence ID" value="MQT17035.1"/>
    <property type="molecule type" value="Genomic_DNA"/>
</dbReference>